<dbReference type="EMBL" id="LRQI01000020">
    <property type="protein sequence ID" value="KXA39974.1"/>
    <property type="molecule type" value="Genomic_DNA"/>
</dbReference>
<accession>A0ABD4EI75</accession>
<dbReference type="PROSITE" id="PS51000">
    <property type="entry name" value="HTH_DEOR_2"/>
    <property type="match status" value="1"/>
</dbReference>
<protein>
    <submittedName>
        <fullName evidence="5">HTH domain protein</fullName>
    </submittedName>
</protein>
<evidence type="ECO:0000313" key="6">
    <source>
        <dbReference type="Proteomes" id="UP000070063"/>
    </source>
</evidence>
<proteinExistence type="predicted"/>
<gene>
    <name evidence="5" type="ORF">HMPREF3225_00409</name>
</gene>
<keyword evidence="1" id="KW-0423">Lactose metabolism</keyword>
<dbReference type="PANTHER" id="PTHR34580">
    <property type="match status" value="1"/>
</dbReference>
<dbReference type="SUPFAM" id="SSF46785">
    <property type="entry name" value="Winged helix' DNA-binding domain"/>
    <property type="match status" value="1"/>
</dbReference>
<dbReference type="InterPro" id="IPR013196">
    <property type="entry name" value="HTH_11"/>
</dbReference>
<evidence type="ECO:0000256" key="2">
    <source>
        <dbReference type="ARBA" id="ARBA00023015"/>
    </source>
</evidence>
<dbReference type="Proteomes" id="UP000070063">
    <property type="component" value="Unassembled WGS sequence"/>
</dbReference>
<sequence length="233" mass="26594">MVSNLNKAERQNQLIHVIQQNRKMTASELATALNVSKRTISRDIAELEEQGVRIFAQHGKLGGFQIQQSQSKMALSISEEQLLALFLTLNESQSYSSLPYKQEIQEIIQQCLKLPNTRVRKLLKRMDKYIKFDTIEATPLPQLFSDILIYSAERNVMSVDFVSDNKMAAQNVIFIGILCKNAEWLAIVFDIGHGCTRELPILAIHDISYSFEKTLNTHDITIDNYTQFLNPSD</sequence>
<organism evidence="5 6">
    <name type="scientific">Staphylococcus lugdunensis</name>
    <dbReference type="NCBI Taxonomy" id="28035"/>
    <lineage>
        <taxon>Bacteria</taxon>
        <taxon>Bacillati</taxon>
        <taxon>Bacillota</taxon>
        <taxon>Bacilli</taxon>
        <taxon>Bacillales</taxon>
        <taxon>Staphylococcaceae</taxon>
        <taxon>Staphylococcus</taxon>
    </lineage>
</organism>
<dbReference type="Pfam" id="PF08279">
    <property type="entry name" value="HTH_11"/>
    <property type="match status" value="1"/>
</dbReference>
<keyword evidence="2" id="KW-0805">Transcription regulation</keyword>
<evidence type="ECO:0000256" key="3">
    <source>
        <dbReference type="ARBA" id="ARBA00023163"/>
    </source>
</evidence>
<name>A0ABD4EI75_STALU</name>
<dbReference type="InterPro" id="IPR036390">
    <property type="entry name" value="WH_DNA-bd_sf"/>
</dbReference>
<feature type="domain" description="HTH deoR-type" evidence="4">
    <location>
        <begin position="7"/>
        <end position="62"/>
    </location>
</feature>
<dbReference type="GO" id="GO:0005988">
    <property type="term" value="P:lactose metabolic process"/>
    <property type="evidence" value="ECO:0007669"/>
    <property type="project" value="UniProtKB-KW"/>
</dbReference>
<keyword evidence="3" id="KW-0804">Transcription</keyword>
<dbReference type="Gene3D" id="1.10.10.10">
    <property type="entry name" value="Winged helix-like DNA-binding domain superfamily/Winged helix DNA-binding domain"/>
    <property type="match status" value="1"/>
</dbReference>
<evidence type="ECO:0000313" key="5">
    <source>
        <dbReference type="EMBL" id="KXA39974.1"/>
    </source>
</evidence>
<dbReference type="AlphaFoldDB" id="A0ABD4EI75"/>
<reference evidence="5 6" key="1">
    <citation type="submission" date="2016-01" db="EMBL/GenBank/DDBJ databases">
        <authorList>
            <person name="Mitreva M."/>
            <person name="Pepin K.H."/>
            <person name="Mihindukulasuriya K.A."/>
            <person name="Fulton R."/>
            <person name="Fronick C."/>
            <person name="O'Laughlin M."/>
            <person name="Miner T."/>
            <person name="Herter B."/>
            <person name="Rosa B.A."/>
            <person name="Cordes M."/>
            <person name="Tomlinson C."/>
            <person name="Wollam A."/>
            <person name="Palsikar V.B."/>
            <person name="Mardis E.R."/>
            <person name="Wilson R.K."/>
        </authorList>
    </citation>
    <scope>NUCLEOTIDE SEQUENCE [LARGE SCALE GENOMIC DNA]</scope>
    <source>
        <strain evidence="5 6">MJR7738</strain>
    </source>
</reference>
<dbReference type="InterPro" id="IPR001034">
    <property type="entry name" value="DeoR_HTH"/>
</dbReference>
<comment type="caution">
    <text evidence="5">The sequence shown here is derived from an EMBL/GenBank/DDBJ whole genome shotgun (WGS) entry which is preliminary data.</text>
</comment>
<dbReference type="PANTHER" id="PTHR34580:SF1">
    <property type="entry name" value="PROTEIN PAFC"/>
    <property type="match status" value="1"/>
</dbReference>
<evidence type="ECO:0000259" key="4">
    <source>
        <dbReference type="PROSITE" id="PS51000"/>
    </source>
</evidence>
<dbReference type="SMART" id="SM00420">
    <property type="entry name" value="HTH_DEOR"/>
    <property type="match status" value="1"/>
</dbReference>
<dbReference type="InterPro" id="IPR036388">
    <property type="entry name" value="WH-like_DNA-bd_sf"/>
</dbReference>
<evidence type="ECO:0000256" key="1">
    <source>
        <dbReference type="ARBA" id="ARBA00022736"/>
    </source>
</evidence>
<dbReference type="InterPro" id="IPR051534">
    <property type="entry name" value="CBASS_pafABC_assoc_protein"/>
</dbReference>